<dbReference type="InterPro" id="IPR005198">
    <property type="entry name" value="Glyco_hydro_76"/>
</dbReference>
<dbReference type="SUPFAM" id="SSF48208">
    <property type="entry name" value="Six-hairpin glycosidases"/>
    <property type="match status" value="1"/>
</dbReference>
<dbReference type="InterPro" id="IPR014512">
    <property type="entry name" value="O_gly_hydro"/>
</dbReference>
<evidence type="ECO:0000313" key="2">
    <source>
        <dbReference type="EMBL" id="MBO8452577.1"/>
    </source>
</evidence>
<gene>
    <name evidence="2" type="ORF">IAC06_06810</name>
</gene>
<organism evidence="2 3">
    <name type="scientific">Candidatus Cryptobacteroides intestinavium</name>
    <dbReference type="NCBI Taxonomy" id="2840766"/>
    <lineage>
        <taxon>Bacteria</taxon>
        <taxon>Pseudomonadati</taxon>
        <taxon>Bacteroidota</taxon>
        <taxon>Bacteroidia</taxon>
        <taxon>Bacteroidales</taxon>
        <taxon>Candidatus Cryptobacteroides</taxon>
    </lineage>
</organism>
<name>A0A9D9ER75_9BACT</name>
<evidence type="ECO:0000256" key="1">
    <source>
        <dbReference type="SAM" id="SignalP"/>
    </source>
</evidence>
<dbReference type="PANTHER" id="PTHR47791">
    <property type="entry name" value="MEIOTICALLY UP-REGULATED GENE 191 PROTEIN"/>
    <property type="match status" value="1"/>
</dbReference>
<dbReference type="Pfam" id="PF03663">
    <property type="entry name" value="Glyco_hydro_76"/>
    <property type="match status" value="1"/>
</dbReference>
<protein>
    <submittedName>
        <fullName evidence="2">Alpha-1,6-mannanase</fullName>
    </submittedName>
</protein>
<keyword evidence="1" id="KW-0732">Signal</keyword>
<reference evidence="2" key="1">
    <citation type="submission" date="2020-10" db="EMBL/GenBank/DDBJ databases">
        <authorList>
            <person name="Gilroy R."/>
        </authorList>
    </citation>
    <scope>NUCLEOTIDE SEQUENCE</scope>
    <source>
        <strain evidence="2">B1-20833</strain>
    </source>
</reference>
<accession>A0A9D9ER75</accession>
<comment type="caution">
    <text evidence="2">The sequence shown here is derived from an EMBL/GenBank/DDBJ whole genome shotgun (WGS) entry which is preliminary data.</text>
</comment>
<dbReference type="AlphaFoldDB" id="A0A9D9ER75"/>
<proteinExistence type="predicted"/>
<feature type="chain" id="PRO_5039462247" evidence="1">
    <location>
        <begin position="27"/>
        <end position="390"/>
    </location>
</feature>
<reference evidence="2" key="2">
    <citation type="journal article" date="2021" name="PeerJ">
        <title>Extensive microbial diversity within the chicken gut microbiome revealed by metagenomics and culture.</title>
        <authorList>
            <person name="Gilroy R."/>
            <person name="Ravi A."/>
            <person name="Getino M."/>
            <person name="Pursley I."/>
            <person name="Horton D.L."/>
            <person name="Alikhan N.F."/>
            <person name="Baker D."/>
            <person name="Gharbi K."/>
            <person name="Hall N."/>
            <person name="Watson M."/>
            <person name="Adriaenssens E.M."/>
            <person name="Foster-Nyarko E."/>
            <person name="Jarju S."/>
            <person name="Secka A."/>
            <person name="Antonio M."/>
            <person name="Oren A."/>
            <person name="Chaudhuri R.R."/>
            <person name="La Ragione R."/>
            <person name="Hildebrand F."/>
            <person name="Pallen M.J."/>
        </authorList>
    </citation>
    <scope>NUCLEOTIDE SEQUENCE</scope>
    <source>
        <strain evidence="2">B1-20833</strain>
    </source>
</reference>
<dbReference type="Gene3D" id="1.50.10.20">
    <property type="match status" value="1"/>
</dbReference>
<dbReference type="PANTHER" id="PTHR47791:SF4">
    <property type="entry name" value="(PUTATIVE SECRETED PROTEIN)-RELATED"/>
    <property type="match status" value="1"/>
</dbReference>
<evidence type="ECO:0000313" key="3">
    <source>
        <dbReference type="Proteomes" id="UP000823661"/>
    </source>
</evidence>
<dbReference type="PIRSF" id="PIRSF021505">
    <property type="entry name" value="O_gly_hdrol"/>
    <property type="match status" value="1"/>
</dbReference>
<dbReference type="InterPro" id="IPR053169">
    <property type="entry name" value="MUG_Protein"/>
</dbReference>
<dbReference type="GO" id="GO:0005975">
    <property type="term" value="P:carbohydrate metabolic process"/>
    <property type="evidence" value="ECO:0007669"/>
    <property type="project" value="InterPro"/>
</dbReference>
<dbReference type="Proteomes" id="UP000823661">
    <property type="component" value="Unassembled WGS sequence"/>
</dbReference>
<feature type="signal peptide" evidence="1">
    <location>
        <begin position="1"/>
        <end position="26"/>
    </location>
</feature>
<dbReference type="EMBL" id="JADIMI010000066">
    <property type="protein sequence ID" value="MBO8452577.1"/>
    <property type="molecule type" value="Genomic_DNA"/>
</dbReference>
<dbReference type="InterPro" id="IPR008928">
    <property type="entry name" value="6-hairpin_glycosidase_sf"/>
</dbReference>
<dbReference type="PROSITE" id="PS51257">
    <property type="entry name" value="PROKAR_LIPOPROTEIN"/>
    <property type="match status" value="1"/>
</dbReference>
<sequence>MNTATKYTLFLLAGALLCGCSGSADRNTELTRAEETVAAIYSHYSVPGNFLLRENWPTDNDYKAGYLASEASGSNPYSYLWPFSGSLSAVTAIMESAPEYADTLTGRVLPGLKEYLDTGRSPAAYSSYINSAPESDRFYDDNIWLGIDFTDLYSLTGDKEYLDNAEMIWKFIESGTDDVLGGGIYWCEQKKHSKNTCSNAPGAVFALKLHLATGEERYLTQGRALYDWTFRTLRDTTDNLYFDNINLEGKITEWKFAYNSGQMIQAGVLLYNITGDKTYLEQAQKTASACQDFFFEDFTTPDGQQIKVLKPGNTWFHAVMVRGLAELYKADGNPQYIDAVKASAEAAWRYSRTPEGLFNDDCSGRRHDERHWLLTQWAMAEIYARLAALQ</sequence>